<dbReference type="Proteomes" id="UP000694866">
    <property type="component" value="Unplaced"/>
</dbReference>
<feature type="transmembrane region" description="Helical" evidence="10">
    <location>
        <begin position="286"/>
        <end position="307"/>
    </location>
</feature>
<dbReference type="InterPro" id="IPR032974">
    <property type="entry name" value="Polypren_kinase"/>
</dbReference>
<feature type="transmembrane region" description="Helical" evidence="10">
    <location>
        <begin position="319"/>
        <end position="339"/>
    </location>
</feature>
<evidence type="ECO:0000313" key="12">
    <source>
        <dbReference type="RefSeq" id="XP_011305240.1"/>
    </source>
</evidence>
<keyword evidence="6 12" id="KW-0418">Kinase</keyword>
<keyword evidence="7" id="KW-0256">Endoplasmic reticulum</keyword>
<feature type="transmembrane region" description="Helical" evidence="10">
    <location>
        <begin position="55"/>
        <end position="78"/>
    </location>
</feature>
<dbReference type="RefSeq" id="XP_011305240.1">
    <property type="nucleotide sequence ID" value="XM_011306938.1"/>
</dbReference>
<dbReference type="GO" id="GO:0004168">
    <property type="term" value="F:dolichol kinase activity"/>
    <property type="evidence" value="ECO:0007669"/>
    <property type="project" value="UniProtKB-EC"/>
</dbReference>
<dbReference type="PANTHER" id="PTHR13205">
    <property type="entry name" value="TRANSMEMBRANE PROTEIN 15-RELATED"/>
    <property type="match status" value="1"/>
</dbReference>
<feature type="transmembrane region" description="Helical" evidence="10">
    <location>
        <begin position="236"/>
        <end position="266"/>
    </location>
</feature>
<dbReference type="PANTHER" id="PTHR13205:SF15">
    <property type="entry name" value="DOLICHOL KINASE"/>
    <property type="match status" value="1"/>
</dbReference>
<gene>
    <name evidence="12" type="primary">Dolk</name>
</gene>
<evidence type="ECO:0000256" key="7">
    <source>
        <dbReference type="ARBA" id="ARBA00022824"/>
    </source>
</evidence>
<feature type="transmembrane region" description="Helical" evidence="10">
    <location>
        <begin position="90"/>
        <end position="107"/>
    </location>
</feature>
<evidence type="ECO:0000256" key="10">
    <source>
        <dbReference type="SAM" id="Phobius"/>
    </source>
</evidence>
<dbReference type="OrthoDB" id="377083at2759"/>
<keyword evidence="4" id="KW-0808">Transferase</keyword>
<feature type="transmembrane region" description="Helical" evidence="10">
    <location>
        <begin position="182"/>
        <end position="201"/>
    </location>
</feature>
<keyword evidence="8 10" id="KW-1133">Transmembrane helix</keyword>
<dbReference type="GO" id="GO:0005789">
    <property type="term" value="C:endoplasmic reticulum membrane"/>
    <property type="evidence" value="ECO:0007669"/>
    <property type="project" value="UniProtKB-SubCell"/>
</dbReference>
<organism evidence="11 12">
    <name type="scientific">Fopius arisanus</name>
    <dbReference type="NCBI Taxonomy" id="64838"/>
    <lineage>
        <taxon>Eukaryota</taxon>
        <taxon>Metazoa</taxon>
        <taxon>Ecdysozoa</taxon>
        <taxon>Arthropoda</taxon>
        <taxon>Hexapoda</taxon>
        <taxon>Insecta</taxon>
        <taxon>Pterygota</taxon>
        <taxon>Neoptera</taxon>
        <taxon>Endopterygota</taxon>
        <taxon>Hymenoptera</taxon>
        <taxon>Apocrita</taxon>
        <taxon>Ichneumonoidea</taxon>
        <taxon>Braconidae</taxon>
        <taxon>Opiinae</taxon>
        <taxon>Fopius</taxon>
    </lineage>
</organism>
<keyword evidence="9 10" id="KW-0472">Membrane</keyword>
<proteinExistence type="inferred from homology"/>
<comment type="subcellular location">
    <subcellularLocation>
        <location evidence="1">Endoplasmic reticulum membrane</location>
        <topology evidence="1">Multi-pass membrane protein</topology>
    </subcellularLocation>
</comment>
<dbReference type="KEGG" id="fas:105267826"/>
<dbReference type="GeneID" id="105267826"/>
<comment type="similarity">
    <text evidence="2">Belongs to the polyprenol kinase family.</text>
</comment>
<feature type="transmembrane region" description="Helical" evidence="10">
    <location>
        <begin position="208"/>
        <end position="230"/>
    </location>
</feature>
<evidence type="ECO:0000256" key="5">
    <source>
        <dbReference type="ARBA" id="ARBA00022692"/>
    </source>
</evidence>
<protein>
    <recommendedName>
        <fullName evidence="3">dolichol kinase</fullName>
        <ecNumber evidence="3">2.7.1.108</ecNumber>
    </recommendedName>
</protein>
<reference evidence="12" key="1">
    <citation type="submission" date="2025-08" db="UniProtKB">
        <authorList>
            <consortium name="RefSeq"/>
        </authorList>
    </citation>
    <scope>IDENTIFICATION</scope>
    <source>
        <strain evidence="12">USDA-PBARC FA_bdor</strain>
        <tissue evidence="12">Whole organism</tissue>
    </source>
</reference>
<dbReference type="AlphaFoldDB" id="A0A9R1T9G5"/>
<name>A0A9R1T9G5_9HYME</name>
<dbReference type="EC" id="2.7.1.108" evidence="3"/>
<evidence type="ECO:0000256" key="8">
    <source>
        <dbReference type="ARBA" id="ARBA00022989"/>
    </source>
</evidence>
<sequence>METLTLAYKNSEQRIMKNLETGRILHRPKASAGLWLGPLIGLSAAATILREDNSYSEICLLVGLTGVGLIICTACLFVQLIIDKSPSKDFQIIFFLPASITSMLYLLGANKGLLTSVFWGLGTGSLGTWGILQLMSYFPRCFTLGEAITVTHGIILFLLSAASNLPLRYHLPPLHDDDIATTILQVGMIYVGVCCILPGFFPKIREKNFFWITIIGLLLLVVVPVLHILLDRSPLVWMIFYVFGSLSKVLMILYWAVCLILGAGLLSYQIRSGSHADTIHRKGFHFLAVLVYIPGLLWEPTLLYLASGVTMGLFIMLELIRLLKLSSLGILLQSGFLAFADGKDHLVSLTPLYLLSGLSFPLWMPTSNLEILPLLSGVLTVGIGDSVASVVGTKWGKTKWADSDKSVEGTVACILSQLIFVYAFAALGLIPNYVTLLRSTLSIMAVSFVEARTDQVDNLILSIILYISLVI</sequence>
<feature type="transmembrane region" description="Helical" evidence="10">
    <location>
        <begin position="144"/>
        <end position="162"/>
    </location>
</feature>
<evidence type="ECO:0000313" key="11">
    <source>
        <dbReference type="Proteomes" id="UP000694866"/>
    </source>
</evidence>
<evidence type="ECO:0000256" key="6">
    <source>
        <dbReference type="ARBA" id="ARBA00022777"/>
    </source>
</evidence>
<feature type="transmembrane region" description="Helical" evidence="10">
    <location>
        <begin position="32"/>
        <end position="49"/>
    </location>
</feature>
<feature type="transmembrane region" description="Helical" evidence="10">
    <location>
        <begin position="411"/>
        <end position="434"/>
    </location>
</feature>
<dbReference type="GO" id="GO:0043048">
    <property type="term" value="P:dolichyl monophosphate biosynthetic process"/>
    <property type="evidence" value="ECO:0007669"/>
    <property type="project" value="TreeGrafter"/>
</dbReference>
<accession>A0A9R1T9G5</accession>
<evidence type="ECO:0000256" key="1">
    <source>
        <dbReference type="ARBA" id="ARBA00004477"/>
    </source>
</evidence>
<feature type="transmembrane region" description="Helical" evidence="10">
    <location>
        <begin position="113"/>
        <end position="132"/>
    </location>
</feature>
<feature type="transmembrane region" description="Helical" evidence="10">
    <location>
        <begin position="371"/>
        <end position="391"/>
    </location>
</feature>
<keyword evidence="11" id="KW-1185">Reference proteome</keyword>
<evidence type="ECO:0000256" key="9">
    <source>
        <dbReference type="ARBA" id="ARBA00023136"/>
    </source>
</evidence>
<dbReference type="CTD" id="22845"/>
<feature type="transmembrane region" description="Helical" evidence="10">
    <location>
        <begin position="346"/>
        <end position="365"/>
    </location>
</feature>
<evidence type="ECO:0000256" key="3">
    <source>
        <dbReference type="ARBA" id="ARBA00012132"/>
    </source>
</evidence>
<evidence type="ECO:0000256" key="2">
    <source>
        <dbReference type="ARBA" id="ARBA00010794"/>
    </source>
</evidence>
<evidence type="ECO:0000256" key="4">
    <source>
        <dbReference type="ARBA" id="ARBA00022679"/>
    </source>
</evidence>
<keyword evidence="5 10" id="KW-0812">Transmembrane</keyword>